<reference evidence="1" key="1">
    <citation type="journal article" date="2015" name="Nature">
        <title>Complex archaea that bridge the gap between prokaryotes and eukaryotes.</title>
        <authorList>
            <person name="Spang A."/>
            <person name="Saw J.H."/>
            <person name="Jorgensen S.L."/>
            <person name="Zaremba-Niedzwiedzka K."/>
            <person name="Martijn J."/>
            <person name="Lind A.E."/>
            <person name="van Eijk R."/>
            <person name="Schleper C."/>
            <person name="Guy L."/>
            <person name="Ettema T.J."/>
        </authorList>
    </citation>
    <scope>NUCLEOTIDE SEQUENCE</scope>
</reference>
<name>A0A0F9EDW9_9ZZZZ</name>
<gene>
    <name evidence="1" type="ORF">LCGC14_2165090</name>
</gene>
<evidence type="ECO:0000313" key="1">
    <source>
        <dbReference type="EMBL" id="KKL64436.1"/>
    </source>
</evidence>
<protein>
    <submittedName>
        <fullName evidence="1">Uncharacterized protein</fullName>
    </submittedName>
</protein>
<comment type="caution">
    <text evidence="1">The sequence shown here is derived from an EMBL/GenBank/DDBJ whole genome shotgun (WGS) entry which is preliminary data.</text>
</comment>
<accession>A0A0F9EDW9</accession>
<dbReference type="EMBL" id="LAZR01027846">
    <property type="protein sequence ID" value="KKL64436.1"/>
    <property type="molecule type" value="Genomic_DNA"/>
</dbReference>
<dbReference type="AlphaFoldDB" id="A0A0F9EDW9"/>
<proteinExistence type="predicted"/>
<organism evidence="1">
    <name type="scientific">marine sediment metagenome</name>
    <dbReference type="NCBI Taxonomy" id="412755"/>
    <lineage>
        <taxon>unclassified sequences</taxon>
        <taxon>metagenomes</taxon>
        <taxon>ecological metagenomes</taxon>
    </lineage>
</organism>
<dbReference type="Gene3D" id="1.20.5.240">
    <property type="match status" value="1"/>
</dbReference>
<sequence>FKDKVYWTAICQKQKLSEDFIREFKDKVNWQWISLVQNFSFNFVKEFQDNLNLKKLEEREIIKIKESIVVIEPAENILKSVECQSVNKFEFLDI</sequence>
<feature type="non-terminal residue" evidence="1">
    <location>
        <position position="1"/>
    </location>
</feature>